<dbReference type="Gene3D" id="1.20.58.60">
    <property type="match status" value="1"/>
</dbReference>
<dbReference type="SUPFAM" id="SSF46966">
    <property type="entry name" value="Spectrin repeat"/>
    <property type="match status" value="1"/>
</dbReference>
<evidence type="ECO:0000313" key="1">
    <source>
        <dbReference type="EMBL" id="GFR63326.1"/>
    </source>
</evidence>
<reference evidence="1 2" key="1">
    <citation type="journal article" date="2021" name="Elife">
        <title>Chloroplast acquisition without the gene transfer in kleptoplastic sea slugs, Plakobranchus ocellatus.</title>
        <authorList>
            <person name="Maeda T."/>
            <person name="Takahashi S."/>
            <person name="Yoshida T."/>
            <person name="Shimamura S."/>
            <person name="Takaki Y."/>
            <person name="Nagai Y."/>
            <person name="Toyoda A."/>
            <person name="Suzuki Y."/>
            <person name="Arimoto A."/>
            <person name="Ishii H."/>
            <person name="Satoh N."/>
            <person name="Nishiyama T."/>
            <person name="Hasebe M."/>
            <person name="Maruyama T."/>
            <person name="Minagawa J."/>
            <person name="Obokata J."/>
            <person name="Shigenobu S."/>
        </authorList>
    </citation>
    <scope>NUCLEOTIDE SEQUENCE [LARGE SCALE GENOMIC DNA]</scope>
</reference>
<accession>A0AAV4ES34</accession>
<keyword evidence="2" id="KW-1185">Reference proteome</keyword>
<proteinExistence type="predicted"/>
<name>A0AAV4ES34_9GAST</name>
<dbReference type="EMBL" id="BMAT01007400">
    <property type="protein sequence ID" value="GFR63326.1"/>
    <property type="molecule type" value="Genomic_DNA"/>
</dbReference>
<comment type="caution">
    <text evidence="1">The sequence shown here is derived from an EMBL/GenBank/DDBJ whole genome shotgun (WGS) entry which is preliminary data.</text>
</comment>
<dbReference type="Proteomes" id="UP000762676">
    <property type="component" value="Unassembled WGS sequence"/>
</dbReference>
<evidence type="ECO:0000313" key="2">
    <source>
        <dbReference type="Proteomes" id="UP000762676"/>
    </source>
</evidence>
<sequence>MRNMGKLQEDARWLETSLEELIKDAPDADAKRERDLLKTVLERFHSLKPHMDATIDRSGILSKGYEYRDGVGKKTSWLDEAQRLAMEHPNIDSLDDARAYLHEHEVTRGTVCNGS</sequence>
<organism evidence="1 2">
    <name type="scientific">Elysia marginata</name>
    <dbReference type="NCBI Taxonomy" id="1093978"/>
    <lineage>
        <taxon>Eukaryota</taxon>
        <taxon>Metazoa</taxon>
        <taxon>Spiralia</taxon>
        <taxon>Lophotrochozoa</taxon>
        <taxon>Mollusca</taxon>
        <taxon>Gastropoda</taxon>
        <taxon>Heterobranchia</taxon>
        <taxon>Euthyneura</taxon>
        <taxon>Panpulmonata</taxon>
        <taxon>Sacoglossa</taxon>
        <taxon>Placobranchoidea</taxon>
        <taxon>Plakobranchidae</taxon>
        <taxon>Elysia</taxon>
    </lineage>
</organism>
<gene>
    <name evidence="1" type="ORF">ElyMa_003601000</name>
</gene>
<protein>
    <submittedName>
        <fullName evidence="1">Nesprin-1</fullName>
    </submittedName>
</protein>
<dbReference type="AlphaFoldDB" id="A0AAV4ES34"/>